<dbReference type="Proteomes" id="UP000642819">
    <property type="component" value="Unassembled WGS sequence"/>
</dbReference>
<dbReference type="InterPro" id="IPR016047">
    <property type="entry name" value="M23ase_b-sheet_dom"/>
</dbReference>
<feature type="compositionally biased region" description="Pro residues" evidence="2">
    <location>
        <begin position="404"/>
        <end position="420"/>
    </location>
</feature>
<sequence>MADSSRSDPARRSGRHARPPLVTARSVSTFAILGLSLAALSGPQAVGISLEPPRETATAGVDIPPDPDPFTVAPVIVGTDGKLSAERPEILADGSAADGESVRSTAAAAVDWQGADAGLPGELKLAHPVASFRLTSLFGWRKNPTGPGSHIHIGQDYAVSCGTPVRASEAGTVTQSAWAGHSGYRVRIDHGSGIETAYSHNSRLVAKVGDKVRQGDLIALAGTTGNSTGCHVHFEVYRDGRWTDPAYFVPRVPGQPVPLSPEERERLRDSINPPRDPATDEPAPLVPAGSTAPKPSETPAPGDKATATPSPSPSKSPEPKPTPKPKPTPTPTESPKPKPEPSGTPVPSPSPKPTPSPSPTPTPTKPAPEPTPTPTEPSPTQSSTPVPTEPAEPSTAPATSPAPSSQPAPEPTPEPEPPSEPTQVSAPASESPSAEPAVESTVAPSTDPAGSLLEPVEELLGG</sequence>
<keyword evidence="3" id="KW-0472">Membrane</keyword>
<feature type="domain" description="M23ase beta-sheet core" evidence="4">
    <location>
        <begin position="151"/>
        <end position="245"/>
    </location>
</feature>
<comment type="caution">
    <text evidence="5">The sequence shown here is derived from an EMBL/GenBank/DDBJ whole genome shotgun (WGS) entry which is preliminary data.</text>
</comment>
<evidence type="ECO:0000313" key="5">
    <source>
        <dbReference type="EMBL" id="GHC99452.1"/>
    </source>
</evidence>
<evidence type="ECO:0000259" key="4">
    <source>
        <dbReference type="Pfam" id="PF01551"/>
    </source>
</evidence>
<dbReference type="SUPFAM" id="SSF51261">
    <property type="entry name" value="Duplicated hybrid motif"/>
    <property type="match status" value="1"/>
</dbReference>
<dbReference type="Gene3D" id="2.70.70.10">
    <property type="entry name" value="Glucose Permease (Domain IIA)"/>
    <property type="match status" value="1"/>
</dbReference>
<proteinExistence type="predicted"/>
<feature type="region of interest" description="Disordered" evidence="2">
    <location>
        <begin position="249"/>
        <end position="462"/>
    </location>
</feature>
<feature type="compositionally biased region" description="Low complexity" evidence="2">
    <location>
        <begin position="421"/>
        <end position="440"/>
    </location>
</feature>
<evidence type="ECO:0000256" key="1">
    <source>
        <dbReference type="ARBA" id="ARBA00022729"/>
    </source>
</evidence>
<feature type="region of interest" description="Disordered" evidence="2">
    <location>
        <begin position="1"/>
        <end position="21"/>
    </location>
</feature>
<organism evidence="5 6">
    <name type="scientific">Zhihengliuella salsuginis</name>
    <dbReference type="NCBI Taxonomy" id="578222"/>
    <lineage>
        <taxon>Bacteria</taxon>
        <taxon>Bacillati</taxon>
        <taxon>Actinomycetota</taxon>
        <taxon>Actinomycetes</taxon>
        <taxon>Micrococcales</taxon>
        <taxon>Micrococcaceae</taxon>
        <taxon>Zhihengliuella</taxon>
    </lineage>
</organism>
<dbReference type="EMBL" id="BMXK01000001">
    <property type="protein sequence ID" value="GHC99452.1"/>
    <property type="molecule type" value="Genomic_DNA"/>
</dbReference>
<protein>
    <recommendedName>
        <fullName evidence="4">M23ase beta-sheet core domain-containing protein</fullName>
    </recommendedName>
</protein>
<keyword evidence="3" id="KW-0812">Transmembrane</keyword>
<dbReference type="Pfam" id="PF01551">
    <property type="entry name" value="Peptidase_M23"/>
    <property type="match status" value="1"/>
</dbReference>
<dbReference type="PANTHER" id="PTHR21666:SF289">
    <property type="entry name" value="L-ALA--D-GLU ENDOPEPTIDASE"/>
    <property type="match status" value="1"/>
</dbReference>
<dbReference type="CDD" id="cd12797">
    <property type="entry name" value="M23_peptidase"/>
    <property type="match status" value="1"/>
</dbReference>
<feature type="transmembrane region" description="Helical" evidence="3">
    <location>
        <begin position="21"/>
        <end position="40"/>
    </location>
</feature>
<gene>
    <name evidence="5" type="ORF">GCM10008096_01610</name>
</gene>
<keyword evidence="6" id="KW-1185">Reference proteome</keyword>
<accession>A0ABQ3GA65</accession>
<keyword evidence="1" id="KW-0732">Signal</keyword>
<keyword evidence="3" id="KW-1133">Transmembrane helix</keyword>
<dbReference type="PANTHER" id="PTHR21666">
    <property type="entry name" value="PEPTIDASE-RELATED"/>
    <property type="match status" value="1"/>
</dbReference>
<dbReference type="InterPro" id="IPR050570">
    <property type="entry name" value="Cell_wall_metabolism_enzyme"/>
</dbReference>
<evidence type="ECO:0000256" key="3">
    <source>
        <dbReference type="SAM" id="Phobius"/>
    </source>
</evidence>
<dbReference type="InterPro" id="IPR011055">
    <property type="entry name" value="Dup_hybrid_motif"/>
</dbReference>
<evidence type="ECO:0000256" key="2">
    <source>
        <dbReference type="SAM" id="MobiDB-lite"/>
    </source>
</evidence>
<name>A0ABQ3GA65_9MICC</name>
<feature type="compositionally biased region" description="Basic and acidic residues" evidence="2">
    <location>
        <begin position="1"/>
        <end position="11"/>
    </location>
</feature>
<feature type="compositionally biased region" description="Low complexity" evidence="2">
    <location>
        <begin position="378"/>
        <end position="403"/>
    </location>
</feature>
<feature type="compositionally biased region" description="Pro residues" evidence="2">
    <location>
        <begin position="310"/>
        <end position="377"/>
    </location>
</feature>
<dbReference type="PRINTS" id="PR01217">
    <property type="entry name" value="PRICHEXTENSN"/>
</dbReference>
<dbReference type="RefSeq" id="WP_189348205.1">
    <property type="nucleotide sequence ID" value="NZ_BMXK01000001.1"/>
</dbReference>
<reference evidence="6" key="1">
    <citation type="journal article" date="2019" name="Int. J. Syst. Evol. Microbiol.">
        <title>The Global Catalogue of Microorganisms (GCM) 10K type strain sequencing project: providing services to taxonomists for standard genome sequencing and annotation.</title>
        <authorList>
            <consortium name="The Broad Institute Genomics Platform"/>
            <consortium name="The Broad Institute Genome Sequencing Center for Infectious Disease"/>
            <person name="Wu L."/>
            <person name="Ma J."/>
        </authorList>
    </citation>
    <scope>NUCLEOTIDE SEQUENCE [LARGE SCALE GENOMIC DNA]</scope>
    <source>
        <strain evidence="6">KCTC 19466</strain>
    </source>
</reference>
<evidence type="ECO:0000313" key="6">
    <source>
        <dbReference type="Proteomes" id="UP000642819"/>
    </source>
</evidence>